<name>A0AAE9J0E7_CAEBR</name>
<gene>
    <name evidence="2" type="ORF">L3Y34_015913</name>
</gene>
<sequence>MMLNPTPTTNKFPLLRLPEVILLDVLHNYETVELVDLSLCSKVCKSLAKYIVNKKKAPTELSFFVDNQFEIRISFQWTNISWTLYLDDSHQDSGLIRVVRCSEQYQEVLKKTYWLKGFSVRNWLDHISSIFNVPLHSIWICGFITKHEKFYIQEMMKGLTVEALRVSYFVPDDYLKMIMEKVLVGKHLTLKAPTRILPSETVKFDMETLIFESNFWLKPNHVLAMNCHIIDLGTSKWKAETFNTFINLWMENRSKLKMLQARSVEGNKWSEDLVLKGLDSQEVNLKRTFHLENNCFFRDIKIERSFDINWKGTTASIILENYNDAQTKFMFLVWRET</sequence>
<dbReference type="Pfam" id="PF07735">
    <property type="entry name" value="FBA_2"/>
    <property type="match status" value="1"/>
</dbReference>
<dbReference type="Proteomes" id="UP000827892">
    <property type="component" value="Chromosome I"/>
</dbReference>
<reference evidence="2 3" key="1">
    <citation type="submission" date="2022-05" db="EMBL/GenBank/DDBJ databases">
        <title>Chromosome-level reference genomes for two strains of Caenorhabditis briggsae: an improved platform for comparative genomics.</title>
        <authorList>
            <person name="Stevens L."/>
            <person name="Andersen E.C."/>
        </authorList>
    </citation>
    <scope>NUCLEOTIDE SEQUENCE [LARGE SCALE GENOMIC DNA]</scope>
    <source>
        <strain evidence="2">QX1410_ONT</strain>
        <tissue evidence="2">Whole-organism</tissue>
    </source>
</reference>
<dbReference type="Pfam" id="PF00646">
    <property type="entry name" value="F-box"/>
    <property type="match status" value="1"/>
</dbReference>
<evidence type="ECO:0000259" key="1">
    <source>
        <dbReference type="PROSITE" id="PS50181"/>
    </source>
</evidence>
<dbReference type="PANTHER" id="PTHR22899:SF1">
    <property type="entry name" value="F-BOX ASSOCIATED DOMAIN-CONTAINING PROTEIN"/>
    <property type="match status" value="1"/>
</dbReference>
<dbReference type="InterPro" id="IPR001810">
    <property type="entry name" value="F-box_dom"/>
</dbReference>
<evidence type="ECO:0000313" key="3">
    <source>
        <dbReference type="Proteomes" id="UP000827892"/>
    </source>
</evidence>
<protein>
    <recommendedName>
        <fullName evidence="1">F-box domain-containing protein</fullName>
    </recommendedName>
</protein>
<dbReference type="InterPro" id="IPR053222">
    <property type="entry name" value="Zygotic_Embryogenesis-Asso"/>
</dbReference>
<organism evidence="2 3">
    <name type="scientific">Caenorhabditis briggsae</name>
    <dbReference type="NCBI Taxonomy" id="6238"/>
    <lineage>
        <taxon>Eukaryota</taxon>
        <taxon>Metazoa</taxon>
        <taxon>Ecdysozoa</taxon>
        <taxon>Nematoda</taxon>
        <taxon>Chromadorea</taxon>
        <taxon>Rhabditida</taxon>
        <taxon>Rhabditina</taxon>
        <taxon>Rhabditomorpha</taxon>
        <taxon>Rhabditoidea</taxon>
        <taxon>Rhabditidae</taxon>
        <taxon>Peloderinae</taxon>
        <taxon>Caenorhabditis</taxon>
    </lineage>
</organism>
<dbReference type="PANTHER" id="PTHR22899">
    <property type="entry name" value="CYCLIN-RELATED F-BOX FAMILY"/>
    <property type="match status" value="1"/>
</dbReference>
<dbReference type="AlphaFoldDB" id="A0AAE9J0E7"/>
<evidence type="ECO:0000313" key="2">
    <source>
        <dbReference type="EMBL" id="ULU13041.1"/>
    </source>
</evidence>
<feature type="domain" description="F-box" evidence="1">
    <location>
        <begin position="11"/>
        <end position="49"/>
    </location>
</feature>
<dbReference type="InterPro" id="IPR012885">
    <property type="entry name" value="F-box_Sdz-33"/>
</dbReference>
<dbReference type="PROSITE" id="PS50181">
    <property type="entry name" value="FBOX"/>
    <property type="match status" value="1"/>
</dbReference>
<proteinExistence type="predicted"/>
<accession>A0AAE9J0E7</accession>
<dbReference type="EMBL" id="CP090891">
    <property type="protein sequence ID" value="ULU13041.1"/>
    <property type="molecule type" value="Genomic_DNA"/>
</dbReference>